<dbReference type="InterPro" id="IPR011009">
    <property type="entry name" value="Kinase-like_dom_sf"/>
</dbReference>
<evidence type="ECO:0000313" key="2">
    <source>
        <dbReference type="Proteomes" id="UP001345219"/>
    </source>
</evidence>
<dbReference type="SUPFAM" id="SSF56112">
    <property type="entry name" value="Protein kinase-like (PK-like)"/>
    <property type="match status" value="1"/>
</dbReference>
<proteinExistence type="predicted"/>
<dbReference type="AlphaFoldDB" id="A0AAN7Q004"/>
<protein>
    <submittedName>
        <fullName evidence="1">Uncharacterized protein</fullName>
    </submittedName>
</protein>
<evidence type="ECO:0000313" key="1">
    <source>
        <dbReference type="EMBL" id="KAK4757006.1"/>
    </source>
</evidence>
<organism evidence="1 2">
    <name type="scientific">Trapa incisa</name>
    <dbReference type="NCBI Taxonomy" id="236973"/>
    <lineage>
        <taxon>Eukaryota</taxon>
        <taxon>Viridiplantae</taxon>
        <taxon>Streptophyta</taxon>
        <taxon>Embryophyta</taxon>
        <taxon>Tracheophyta</taxon>
        <taxon>Spermatophyta</taxon>
        <taxon>Magnoliopsida</taxon>
        <taxon>eudicotyledons</taxon>
        <taxon>Gunneridae</taxon>
        <taxon>Pentapetalae</taxon>
        <taxon>rosids</taxon>
        <taxon>malvids</taxon>
        <taxon>Myrtales</taxon>
        <taxon>Lythraceae</taxon>
        <taxon>Trapa</taxon>
    </lineage>
</organism>
<dbReference type="EMBL" id="JAXIOK010000013">
    <property type="protein sequence ID" value="KAK4757006.1"/>
    <property type="molecule type" value="Genomic_DNA"/>
</dbReference>
<dbReference type="Proteomes" id="UP001345219">
    <property type="component" value="Chromosome 6"/>
</dbReference>
<comment type="caution">
    <text evidence="1">The sequence shown here is derived from an EMBL/GenBank/DDBJ whole genome shotgun (WGS) entry which is preliminary data.</text>
</comment>
<keyword evidence="2" id="KW-1185">Reference proteome</keyword>
<sequence>MKAESGDTESVTVRLFGTNTDYVINRERELQKQELTGRLNSPVVYAHNDLLCGNVMVNDEEGTDHWQGQIDTSENDGAVTCPTCLRELSMVEATKTDHEQQ</sequence>
<dbReference type="Gene3D" id="3.90.1200.10">
    <property type="match status" value="1"/>
</dbReference>
<accession>A0AAN7Q004</accession>
<gene>
    <name evidence="1" type="ORF">SAY87_007133</name>
</gene>
<name>A0AAN7Q004_9MYRT</name>
<reference evidence="1 2" key="1">
    <citation type="journal article" date="2023" name="Hortic Res">
        <title>Pangenome of water caltrop reveals structural variations and asymmetric subgenome divergence after allopolyploidization.</title>
        <authorList>
            <person name="Zhang X."/>
            <person name="Chen Y."/>
            <person name="Wang L."/>
            <person name="Yuan Y."/>
            <person name="Fang M."/>
            <person name="Shi L."/>
            <person name="Lu R."/>
            <person name="Comes H.P."/>
            <person name="Ma Y."/>
            <person name="Chen Y."/>
            <person name="Huang G."/>
            <person name="Zhou Y."/>
            <person name="Zheng Z."/>
            <person name="Qiu Y."/>
        </authorList>
    </citation>
    <scope>NUCLEOTIDE SEQUENCE [LARGE SCALE GENOMIC DNA]</scope>
    <source>
        <tissue evidence="1">Roots</tissue>
    </source>
</reference>